<dbReference type="NCBIfam" id="TIGR00230">
    <property type="entry name" value="sfsA"/>
    <property type="match status" value="1"/>
</dbReference>
<dbReference type="InterPro" id="IPR041465">
    <property type="entry name" value="SfsA_N"/>
</dbReference>
<comment type="caution">
    <text evidence="4">The sequence shown here is derived from an EMBL/GenBank/DDBJ whole genome shotgun (WGS) entry which is preliminary data.</text>
</comment>
<dbReference type="Pfam" id="PF03749">
    <property type="entry name" value="SfsA"/>
    <property type="match status" value="1"/>
</dbReference>
<dbReference type="Pfam" id="PF17746">
    <property type="entry name" value="SfsA_N"/>
    <property type="match status" value="1"/>
</dbReference>
<gene>
    <name evidence="1 4" type="primary">sfsA</name>
    <name evidence="4" type="ORF">RM552_11435</name>
</gene>
<dbReference type="PANTHER" id="PTHR30545:SF2">
    <property type="entry name" value="SUGAR FERMENTATION STIMULATION PROTEIN A"/>
    <property type="match status" value="1"/>
</dbReference>
<evidence type="ECO:0000259" key="2">
    <source>
        <dbReference type="Pfam" id="PF03749"/>
    </source>
</evidence>
<organism evidence="4 5">
    <name type="scientific">Glaciecola petra</name>
    <dbReference type="NCBI Taxonomy" id="3075602"/>
    <lineage>
        <taxon>Bacteria</taxon>
        <taxon>Pseudomonadati</taxon>
        <taxon>Pseudomonadota</taxon>
        <taxon>Gammaproteobacteria</taxon>
        <taxon>Alteromonadales</taxon>
        <taxon>Alteromonadaceae</taxon>
        <taxon>Glaciecola</taxon>
    </lineage>
</organism>
<dbReference type="Gene3D" id="3.40.1350.60">
    <property type="match status" value="1"/>
</dbReference>
<dbReference type="RefSeq" id="WP_311368976.1">
    <property type="nucleotide sequence ID" value="NZ_JAVRHX010000003.1"/>
</dbReference>
<protein>
    <recommendedName>
        <fullName evidence="1">Sugar fermentation stimulation protein homolog</fullName>
    </recommendedName>
</protein>
<keyword evidence="5" id="KW-1185">Reference proteome</keyword>
<dbReference type="HAMAP" id="MF_00095">
    <property type="entry name" value="SfsA"/>
    <property type="match status" value="1"/>
</dbReference>
<dbReference type="InterPro" id="IPR040452">
    <property type="entry name" value="SfsA_C"/>
</dbReference>
<sequence length="246" mass="27897">MHEFSAPLTAAKLIKRYKRFLADVYFLPELQAQNTALNKVERDQMTVHCPNTGAMTGCQDQHSTVYLSKSANPKRKYAYTWEYATDEHGHKICVNTTNANRVVEAALENHSIAELSLYGQVIPEQKVNNSRIDFLLKEDGFVDCYLEVKSATLAEQTTAMFPDTVTKRGQKHCYELAQLAQQNHKAVLLFCVMRENITHFKIAESIDPDYAKAVKFAVDKGVELLCYGCELDLNGIRLSNRIPIIF</sequence>
<evidence type="ECO:0000313" key="4">
    <source>
        <dbReference type="EMBL" id="MDT0595460.1"/>
    </source>
</evidence>
<dbReference type="CDD" id="cd22359">
    <property type="entry name" value="SfsA-like_bacterial"/>
    <property type="match status" value="1"/>
</dbReference>
<accession>A0ABU2ZSR7</accession>
<dbReference type="PANTHER" id="PTHR30545">
    <property type="entry name" value="SUGAR FERMENTATION STIMULATION PROTEIN A"/>
    <property type="match status" value="1"/>
</dbReference>
<comment type="similarity">
    <text evidence="1">Belongs to the SfsA family.</text>
</comment>
<dbReference type="EMBL" id="JAVRHX010000003">
    <property type="protein sequence ID" value="MDT0595460.1"/>
    <property type="molecule type" value="Genomic_DNA"/>
</dbReference>
<reference evidence="4 5" key="1">
    <citation type="submission" date="2023-09" db="EMBL/GenBank/DDBJ databases">
        <authorList>
            <person name="Rey-Velasco X."/>
        </authorList>
    </citation>
    <scope>NUCLEOTIDE SEQUENCE [LARGE SCALE GENOMIC DNA]</scope>
    <source>
        <strain evidence="4 5">P117</strain>
    </source>
</reference>
<dbReference type="Gene3D" id="2.40.50.580">
    <property type="match status" value="1"/>
</dbReference>
<proteinExistence type="inferred from homology"/>
<feature type="domain" description="SfsA N-terminal OB" evidence="3">
    <location>
        <begin position="14"/>
        <end position="94"/>
    </location>
</feature>
<evidence type="ECO:0000256" key="1">
    <source>
        <dbReference type="HAMAP-Rule" id="MF_00095"/>
    </source>
</evidence>
<feature type="domain" description="Sugar fermentation stimulation protein C-terminal" evidence="2">
    <location>
        <begin position="99"/>
        <end position="234"/>
    </location>
</feature>
<dbReference type="Proteomes" id="UP001253545">
    <property type="component" value="Unassembled WGS sequence"/>
</dbReference>
<name>A0ABU2ZSR7_9ALTE</name>
<evidence type="ECO:0000259" key="3">
    <source>
        <dbReference type="Pfam" id="PF17746"/>
    </source>
</evidence>
<dbReference type="InterPro" id="IPR005224">
    <property type="entry name" value="SfsA"/>
</dbReference>
<evidence type="ECO:0000313" key="5">
    <source>
        <dbReference type="Proteomes" id="UP001253545"/>
    </source>
</evidence>